<gene>
    <name evidence="2" type="ORF">L0M17_08560</name>
</gene>
<sequence length="124" mass="13359">MPEKVRDTRWPKTRRWAAAALMSLVAAAGGYVAGSYGTGGSETEAGEKRTEQSQASPPVVTHVNPLAPEAPRNMLKDGRLESEFLDLVSSCRGTHSQESETFIECVNAAALRVYGLGFEVYGRA</sequence>
<name>A0ABS9U0K1_9MICC</name>
<evidence type="ECO:0000313" key="3">
    <source>
        <dbReference type="Proteomes" id="UP001202922"/>
    </source>
</evidence>
<comment type="caution">
    <text evidence="2">The sequence shown here is derived from an EMBL/GenBank/DDBJ whole genome shotgun (WGS) entry which is preliminary data.</text>
</comment>
<organism evidence="2 3">
    <name type="scientific">Sinomonas terrae</name>
    <dbReference type="NCBI Taxonomy" id="2908838"/>
    <lineage>
        <taxon>Bacteria</taxon>
        <taxon>Bacillati</taxon>
        <taxon>Actinomycetota</taxon>
        <taxon>Actinomycetes</taxon>
        <taxon>Micrococcales</taxon>
        <taxon>Micrococcaceae</taxon>
        <taxon>Sinomonas</taxon>
    </lineage>
</organism>
<evidence type="ECO:0000256" key="1">
    <source>
        <dbReference type="SAM" id="MobiDB-lite"/>
    </source>
</evidence>
<dbReference type="RefSeq" id="WP_241053523.1">
    <property type="nucleotide sequence ID" value="NZ_JAKZBV010000001.1"/>
</dbReference>
<dbReference type="Proteomes" id="UP001202922">
    <property type="component" value="Unassembled WGS sequence"/>
</dbReference>
<accession>A0ABS9U0K1</accession>
<protein>
    <submittedName>
        <fullName evidence="2">Uncharacterized protein</fullName>
    </submittedName>
</protein>
<reference evidence="2 3" key="1">
    <citation type="submission" date="2022-03" db="EMBL/GenBank/DDBJ databases">
        <title>Sinomonas sp. isolated from a soil.</title>
        <authorList>
            <person name="Han J."/>
            <person name="Kim D.-U."/>
        </authorList>
    </citation>
    <scope>NUCLEOTIDE SEQUENCE [LARGE SCALE GENOMIC DNA]</scope>
    <source>
        <strain evidence="2 3">5-5</strain>
    </source>
</reference>
<evidence type="ECO:0000313" key="2">
    <source>
        <dbReference type="EMBL" id="MCH6470027.1"/>
    </source>
</evidence>
<keyword evidence="3" id="KW-1185">Reference proteome</keyword>
<proteinExistence type="predicted"/>
<feature type="region of interest" description="Disordered" evidence="1">
    <location>
        <begin position="36"/>
        <end position="72"/>
    </location>
</feature>
<dbReference type="EMBL" id="JAKZBV010000001">
    <property type="protein sequence ID" value="MCH6470027.1"/>
    <property type="molecule type" value="Genomic_DNA"/>
</dbReference>